<reference evidence="9" key="1">
    <citation type="submission" date="2016-10" db="EMBL/GenBank/DDBJ databases">
        <authorList>
            <person name="Varghese N."/>
            <person name="Submissions S."/>
        </authorList>
    </citation>
    <scope>NUCLEOTIDE SEQUENCE [LARGE SCALE GENOMIC DNA]</scope>
    <source>
        <strain evidence="9">DSM 23920</strain>
    </source>
</reference>
<dbReference type="InterPro" id="IPR012944">
    <property type="entry name" value="SusD_RagB_dom"/>
</dbReference>
<dbReference type="Gene3D" id="1.25.40.390">
    <property type="match status" value="1"/>
</dbReference>
<evidence type="ECO:0000256" key="5">
    <source>
        <dbReference type="ARBA" id="ARBA00023237"/>
    </source>
</evidence>
<sequence length="518" mass="57517">MKKIVFLILSIVSLATVSCKKFLNEIDPNRVNLNSYFKNQNDFDLAVSGAYNQLRGLYNNKSAWAMGEMRSDNTHYDYKSSDQAVATVNRNAIADFLDDKYNNQTPPKWNAAFGAISAVNIIIDHIDDIKLAEASRNSILGQAKFIRALAYFDLVRFYGGVPIYKRAPLTREETYIPRASAQEVYDFIIADASDAAAKLDATTFPQTGRATQGAALTLLGDVYLTLKKYDLAEKALKDVTKMGYSLYQNYSDAFEPGNKNGKESVFEIQFNTGLAVPQANTDASVYNFLPRMANTSIVTGVNYNNITTVGGFNTPTQDLIDAYENGDRRLDASIAIVEGTFNASDDFTASAVKSVVNYTPAPGKVGRPFPKKYLHAHTIGNQTNDNWPVYRYAEVLLLLAESLNEQGKSGEALPYLNAVRERAFGDATHNITSTDKTVLQAAILKERRVELAFENKRWLDLVRTGKAITVMTAFGVKQKAQYSYLLPGSYNVTENRLLFPIPNAEILLNEKLTQNPGY</sequence>
<evidence type="ECO:0000313" key="9">
    <source>
        <dbReference type="Proteomes" id="UP000199656"/>
    </source>
</evidence>
<name>A0A1H4EV22_9BACT</name>
<proteinExistence type="inferred from homology"/>
<dbReference type="EMBL" id="FNRL01000020">
    <property type="protein sequence ID" value="SEA88112.1"/>
    <property type="molecule type" value="Genomic_DNA"/>
</dbReference>
<organism evidence="8 9">
    <name type="scientific">Chitinophaga terrae</name>
    <name type="common">ex Kim and Jung 2007</name>
    <dbReference type="NCBI Taxonomy" id="408074"/>
    <lineage>
        <taxon>Bacteria</taxon>
        <taxon>Pseudomonadati</taxon>
        <taxon>Bacteroidota</taxon>
        <taxon>Chitinophagia</taxon>
        <taxon>Chitinophagales</taxon>
        <taxon>Chitinophagaceae</taxon>
        <taxon>Chitinophaga</taxon>
    </lineage>
</organism>
<keyword evidence="9" id="KW-1185">Reference proteome</keyword>
<dbReference type="Pfam" id="PF07980">
    <property type="entry name" value="SusD_RagB"/>
    <property type="match status" value="1"/>
</dbReference>
<dbReference type="SUPFAM" id="SSF48452">
    <property type="entry name" value="TPR-like"/>
    <property type="match status" value="1"/>
</dbReference>
<comment type="subcellular location">
    <subcellularLocation>
        <location evidence="1">Cell outer membrane</location>
    </subcellularLocation>
</comment>
<dbReference type="CDD" id="cd08977">
    <property type="entry name" value="SusD"/>
    <property type="match status" value="1"/>
</dbReference>
<dbReference type="OrthoDB" id="993981at2"/>
<feature type="domain" description="RagB/SusD" evidence="6">
    <location>
        <begin position="265"/>
        <end position="518"/>
    </location>
</feature>
<evidence type="ECO:0000256" key="3">
    <source>
        <dbReference type="ARBA" id="ARBA00022729"/>
    </source>
</evidence>
<evidence type="ECO:0000256" key="2">
    <source>
        <dbReference type="ARBA" id="ARBA00006275"/>
    </source>
</evidence>
<comment type="similarity">
    <text evidence="2">Belongs to the SusD family.</text>
</comment>
<dbReference type="GO" id="GO:0009279">
    <property type="term" value="C:cell outer membrane"/>
    <property type="evidence" value="ECO:0007669"/>
    <property type="project" value="UniProtKB-SubCell"/>
</dbReference>
<accession>A0A1H4EV22</accession>
<dbReference type="Pfam" id="PF14322">
    <property type="entry name" value="SusD-like_3"/>
    <property type="match status" value="1"/>
</dbReference>
<evidence type="ECO:0000256" key="4">
    <source>
        <dbReference type="ARBA" id="ARBA00023136"/>
    </source>
</evidence>
<protein>
    <submittedName>
        <fullName evidence="8">Starch-binding associating with outer membrane</fullName>
    </submittedName>
</protein>
<evidence type="ECO:0000313" key="8">
    <source>
        <dbReference type="EMBL" id="SEA88112.1"/>
    </source>
</evidence>
<evidence type="ECO:0000259" key="6">
    <source>
        <dbReference type="Pfam" id="PF07980"/>
    </source>
</evidence>
<keyword evidence="4" id="KW-0472">Membrane</keyword>
<dbReference type="PROSITE" id="PS51257">
    <property type="entry name" value="PROKAR_LIPOPROTEIN"/>
    <property type="match status" value="1"/>
</dbReference>
<keyword evidence="3" id="KW-0732">Signal</keyword>
<dbReference type="InterPro" id="IPR011990">
    <property type="entry name" value="TPR-like_helical_dom_sf"/>
</dbReference>
<evidence type="ECO:0000256" key="1">
    <source>
        <dbReference type="ARBA" id="ARBA00004442"/>
    </source>
</evidence>
<gene>
    <name evidence="8" type="ORF">SAMN05660909_03929</name>
</gene>
<dbReference type="AlphaFoldDB" id="A0A1H4EV22"/>
<evidence type="ECO:0000259" key="7">
    <source>
        <dbReference type="Pfam" id="PF14322"/>
    </source>
</evidence>
<dbReference type="RefSeq" id="WP_089763627.1">
    <property type="nucleotide sequence ID" value="NZ_BKAT01000033.1"/>
</dbReference>
<dbReference type="Proteomes" id="UP000199656">
    <property type="component" value="Unassembled WGS sequence"/>
</dbReference>
<dbReference type="InterPro" id="IPR033985">
    <property type="entry name" value="SusD-like_N"/>
</dbReference>
<dbReference type="STRING" id="408074.SAMN05660909_03929"/>
<keyword evidence="5" id="KW-0998">Cell outer membrane</keyword>
<feature type="domain" description="SusD-like N-terminal" evidence="7">
    <location>
        <begin position="66"/>
        <end position="224"/>
    </location>
</feature>